<comment type="caution">
    <text evidence="3">The sequence shown here is derived from an EMBL/GenBank/DDBJ whole genome shotgun (WGS) entry which is preliminary data.</text>
</comment>
<protein>
    <recommendedName>
        <fullName evidence="1">UPF0181 protein OOA_04687</fullName>
    </recommendedName>
</protein>
<proteinExistence type="inferred from homology"/>
<feature type="region of interest" description="Disordered" evidence="2">
    <location>
        <begin position="55"/>
        <end position="88"/>
    </location>
</feature>
<accession>K8X1U4</accession>
<keyword evidence="4" id="KW-1185">Reference proteome</keyword>
<evidence type="ECO:0000313" key="3">
    <source>
        <dbReference type="EMBL" id="EKT63642.1"/>
    </source>
</evidence>
<dbReference type="PATRIC" id="fig|1141662.3.peg.951"/>
<dbReference type="STRING" id="1141662.OOA_04687"/>
<dbReference type="EMBL" id="AKKL01000014">
    <property type="protein sequence ID" value="EKT63642.1"/>
    <property type="molecule type" value="Genomic_DNA"/>
</dbReference>
<evidence type="ECO:0000256" key="1">
    <source>
        <dbReference type="HAMAP-Rule" id="MF_00507"/>
    </source>
</evidence>
<dbReference type="InterPro" id="IPR005371">
    <property type="entry name" value="UPF0181"/>
</dbReference>
<dbReference type="Proteomes" id="UP000009336">
    <property type="component" value="Unassembled WGS sequence"/>
</dbReference>
<dbReference type="RefSeq" id="WP_008910973.1">
    <property type="nucleotide sequence ID" value="NZ_KB233222.1"/>
</dbReference>
<dbReference type="NCBIfam" id="NF003476">
    <property type="entry name" value="PRK05114.1"/>
    <property type="match status" value="1"/>
</dbReference>
<dbReference type="Pfam" id="PF03701">
    <property type="entry name" value="UPF0181"/>
    <property type="match status" value="1"/>
</dbReference>
<sequence length="88" mass="10097">MFSGMPVLNHQQQQEAVERIHQLMADGMSSGEAIALVAQEIREKFKDKEQIHACFEDENEEQNEDNDEYVDGYVDEYEGNGDDEGENQ</sequence>
<dbReference type="HAMAP" id="MF_00507">
    <property type="entry name" value="UPF0181"/>
    <property type="match status" value="1"/>
</dbReference>
<name>K8X1U4_9GAMM</name>
<dbReference type="AlphaFoldDB" id="K8X1U4"/>
<gene>
    <name evidence="3" type="ORF">OOA_04687</name>
</gene>
<feature type="compositionally biased region" description="Acidic residues" evidence="2">
    <location>
        <begin position="56"/>
        <end position="88"/>
    </location>
</feature>
<evidence type="ECO:0000313" key="4">
    <source>
        <dbReference type="Proteomes" id="UP000009336"/>
    </source>
</evidence>
<dbReference type="HOGENOM" id="CLU_185263_0_0_6"/>
<dbReference type="OrthoDB" id="6522084at2"/>
<comment type="similarity">
    <text evidence="1">Belongs to the UPF0181 family.</text>
</comment>
<organism evidence="3 4">
    <name type="scientific">Providencia burhodogranariea DSM 19968</name>
    <dbReference type="NCBI Taxonomy" id="1141662"/>
    <lineage>
        <taxon>Bacteria</taxon>
        <taxon>Pseudomonadati</taxon>
        <taxon>Pseudomonadota</taxon>
        <taxon>Gammaproteobacteria</taxon>
        <taxon>Enterobacterales</taxon>
        <taxon>Morganellaceae</taxon>
        <taxon>Providencia</taxon>
    </lineage>
</organism>
<evidence type="ECO:0000256" key="2">
    <source>
        <dbReference type="SAM" id="MobiDB-lite"/>
    </source>
</evidence>
<reference evidence="3 4" key="1">
    <citation type="journal article" date="2012" name="BMC Genomics">
        <title>Comparative genomics of bacteria in the genus Providencia isolated from wild Drosophila melanogaster.</title>
        <authorList>
            <person name="Galac M.R."/>
            <person name="Lazzaro B.P."/>
        </authorList>
    </citation>
    <scope>NUCLEOTIDE SEQUENCE [LARGE SCALE GENOMIC DNA]</scope>
    <source>
        <strain evidence="3 4">DSM 19968</strain>
    </source>
</reference>
<dbReference type="eggNOG" id="COG3140">
    <property type="taxonomic scope" value="Bacteria"/>
</dbReference>